<feature type="compositionally biased region" description="Low complexity" evidence="1">
    <location>
        <begin position="1"/>
        <end position="13"/>
    </location>
</feature>
<dbReference type="EMBL" id="UAUF01000006">
    <property type="protein sequence ID" value="SPZ02318.1"/>
    <property type="molecule type" value="Genomic_DNA"/>
</dbReference>
<evidence type="ECO:0000256" key="1">
    <source>
        <dbReference type="SAM" id="MobiDB-lite"/>
    </source>
</evidence>
<reference evidence="3 4" key="1">
    <citation type="submission" date="2018-06" db="EMBL/GenBank/DDBJ databases">
        <authorList>
            <consortium name="Pathogen Informatics"/>
            <person name="Doyle S."/>
        </authorList>
    </citation>
    <scope>NUCLEOTIDE SEQUENCE [LARGE SCALE GENOMIC DNA]</scope>
    <source>
        <strain evidence="3 4">NCTC11842</strain>
    </source>
</reference>
<sequence length="72" mass="7398">MTESTGSTDGTTSQPADGTTTTSPSTDAFMQVISTVNTEGVGIVFTSGFLLTLGLWALGMKISVAINAIRKL</sequence>
<accession>A0A2X2C4R1</accession>
<gene>
    <name evidence="3" type="ORF">NCTC11842_00620</name>
</gene>
<evidence type="ECO:0000313" key="3">
    <source>
        <dbReference type="EMBL" id="SPZ02318.1"/>
    </source>
</evidence>
<feature type="transmembrane region" description="Helical" evidence="2">
    <location>
        <begin position="43"/>
        <end position="69"/>
    </location>
</feature>
<proteinExistence type="predicted"/>
<organism evidence="3 4">
    <name type="scientific">Pseudomonas luteola</name>
    <dbReference type="NCBI Taxonomy" id="47886"/>
    <lineage>
        <taxon>Bacteria</taxon>
        <taxon>Pseudomonadati</taxon>
        <taxon>Pseudomonadota</taxon>
        <taxon>Gammaproteobacteria</taxon>
        <taxon>Pseudomonadales</taxon>
        <taxon>Pseudomonadaceae</taxon>
        <taxon>Pseudomonas</taxon>
    </lineage>
</organism>
<dbReference type="Proteomes" id="UP000250443">
    <property type="component" value="Unassembled WGS sequence"/>
</dbReference>
<name>A0A2X2C4R1_PSELU</name>
<dbReference type="AlphaFoldDB" id="A0A2X2C4R1"/>
<keyword evidence="2" id="KW-1133">Transmembrane helix</keyword>
<protein>
    <submittedName>
        <fullName evidence="3">Uncharacterized protein</fullName>
    </submittedName>
</protein>
<dbReference type="RefSeq" id="WP_112297531.1">
    <property type="nucleotide sequence ID" value="NZ_UAUF01000006.1"/>
</dbReference>
<feature type="compositionally biased region" description="Polar residues" evidence="1">
    <location>
        <begin position="14"/>
        <end position="25"/>
    </location>
</feature>
<keyword evidence="2" id="KW-0812">Transmembrane</keyword>
<keyword evidence="2" id="KW-0472">Membrane</keyword>
<feature type="region of interest" description="Disordered" evidence="1">
    <location>
        <begin position="1"/>
        <end position="25"/>
    </location>
</feature>
<evidence type="ECO:0000256" key="2">
    <source>
        <dbReference type="SAM" id="Phobius"/>
    </source>
</evidence>
<evidence type="ECO:0000313" key="4">
    <source>
        <dbReference type="Proteomes" id="UP000250443"/>
    </source>
</evidence>